<reference evidence="12 13" key="1">
    <citation type="submission" date="2021-08" db="EMBL/GenBank/DDBJ databases">
        <title>Genome sequence analysis of Clostridium chauvoei strains of European origin and evaluation of typing options for outbreak investigations.</title>
        <authorList>
            <person name="Abdel-Glil M."/>
            <person name="Thomas P."/>
            <person name="Seyboldt C."/>
        </authorList>
    </citation>
    <scope>NUCLEOTIDE SEQUENCE [LARGE SCALE GENOMIC DNA]</scope>
    <source>
        <strain evidence="12 13">S0260-09</strain>
    </source>
</reference>
<dbReference type="NCBIfam" id="NF003933">
    <property type="entry name" value="PRK05444.2-2"/>
    <property type="match status" value="1"/>
</dbReference>
<dbReference type="GO" id="GO:0016114">
    <property type="term" value="P:terpenoid biosynthetic process"/>
    <property type="evidence" value="ECO:0007669"/>
    <property type="project" value="UniProtKB-UniRule"/>
</dbReference>
<evidence type="ECO:0000256" key="9">
    <source>
        <dbReference type="ARBA" id="ARBA00023229"/>
    </source>
</evidence>
<comment type="cofactor">
    <cofactor evidence="10">
        <name>thiamine diphosphate</name>
        <dbReference type="ChEBI" id="CHEBI:58937"/>
    </cofactor>
    <text evidence="10">Binds 1 thiamine pyrophosphate per subunit.</text>
</comment>
<dbReference type="SUPFAM" id="SSF52518">
    <property type="entry name" value="Thiamin diphosphate-binding fold (THDP-binding)"/>
    <property type="match status" value="2"/>
</dbReference>
<dbReference type="Pfam" id="PF13292">
    <property type="entry name" value="DXP_synthase_N"/>
    <property type="match status" value="1"/>
</dbReference>
<comment type="cofactor">
    <cofactor evidence="10">
        <name>Mg(2+)</name>
        <dbReference type="ChEBI" id="CHEBI:18420"/>
    </cofactor>
    <text evidence="10">Binds 1 Mg(2+) ion per subunit.</text>
</comment>
<comment type="caution">
    <text evidence="12">The sequence shown here is derived from an EMBL/GenBank/DDBJ whole genome shotgun (WGS) entry which is preliminary data.</text>
</comment>
<dbReference type="InterPro" id="IPR049557">
    <property type="entry name" value="Transketolase_CS"/>
</dbReference>
<dbReference type="InterPro" id="IPR005477">
    <property type="entry name" value="Dxylulose-5-P_synthase"/>
</dbReference>
<accession>A0ABD4RE79</accession>
<dbReference type="InterPro" id="IPR005475">
    <property type="entry name" value="Transketolase-like_Pyr-bd"/>
</dbReference>
<feature type="binding site" evidence="10">
    <location>
        <position position="146"/>
    </location>
    <ligand>
        <name>Mg(2+)</name>
        <dbReference type="ChEBI" id="CHEBI:18420"/>
    </ligand>
</feature>
<comment type="pathway">
    <text evidence="1 10">Metabolic intermediate biosynthesis; 1-deoxy-D-xylulose 5-phosphate biosynthesis; 1-deoxy-D-xylulose 5-phosphate from D-glyceraldehyde 3-phosphate and pyruvate: step 1/1.</text>
</comment>
<feature type="domain" description="Transketolase-like pyrimidine-binding" evidence="11">
    <location>
        <begin position="314"/>
        <end position="478"/>
    </location>
</feature>
<dbReference type="EMBL" id="JAIFTX010000002">
    <property type="protein sequence ID" value="MBX7289618.1"/>
    <property type="molecule type" value="Genomic_DNA"/>
</dbReference>
<feature type="binding site" evidence="10">
    <location>
        <position position="365"/>
    </location>
    <ligand>
        <name>thiamine diphosphate</name>
        <dbReference type="ChEBI" id="CHEBI:58937"/>
    </ligand>
</feature>
<dbReference type="EC" id="2.2.1.7" evidence="10"/>
<keyword evidence="7 10" id="KW-0784">Thiamine biosynthesis</keyword>
<evidence type="ECO:0000313" key="13">
    <source>
        <dbReference type="Proteomes" id="UP000775179"/>
    </source>
</evidence>
<dbReference type="KEGG" id="cchv:BTM20_08010"/>
<evidence type="ECO:0000256" key="4">
    <source>
        <dbReference type="ARBA" id="ARBA00022679"/>
    </source>
</evidence>
<feature type="binding site" evidence="10">
    <location>
        <begin position="147"/>
        <end position="148"/>
    </location>
    <ligand>
        <name>thiamine diphosphate</name>
        <dbReference type="ChEBI" id="CHEBI:58937"/>
    </ligand>
</feature>
<feature type="binding site" evidence="10">
    <location>
        <begin position="115"/>
        <end position="117"/>
    </location>
    <ligand>
        <name>thiamine diphosphate</name>
        <dbReference type="ChEBI" id="CHEBI:58937"/>
    </ligand>
</feature>
<feature type="binding site" evidence="10">
    <location>
        <position position="285"/>
    </location>
    <ligand>
        <name>thiamine diphosphate</name>
        <dbReference type="ChEBI" id="CHEBI:58937"/>
    </ligand>
</feature>
<comment type="catalytic activity">
    <reaction evidence="10">
        <text>D-glyceraldehyde 3-phosphate + pyruvate + H(+) = 1-deoxy-D-xylulose 5-phosphate + CO2</text>
        <dbReference type="Rhea" id="RHEA:12605"/>
        <dbReference type="ChEBI" id="CHEBI:15361"/>
        <dbReference type="ChEBI" id="CHEBI:15378"/>
        <dbReference type="ChEBI" id="CHEBI:16526"/>
        <dbReference type="ChEBI" id="CHEBI:57792"/>
        <dbReference type="ChEBI" id="CHEBI:59776"/>
        <dbReference type="EC" id="2.2.1.7"/>
    </reaction>
</comment>
<keyword evidence="9 10" id="KW-0414">Isoprene biosynthesis</keyword>
<dbReference type="PANTHER" id="PTHR43322">
    <property type="entry name" value="1-D-DEOXYXYLULOSE 5-PHOSPHATE SYNTHASE-RELATED"/>
    <property type="match status" value="1"/>
</dbReference>
<dbReference type="PANTHER" id="PTHR43322:SF5">
    <property type="entry name" value="1-DEOXY-D-XYLULOSE-5-PHOSPHATE SYNTHASE, CHLOROPLASTIC"/>
    <property type="match status" value="1"/>
</dbReference>
<keyword evidence="8 10" id="KW-0786">Thiamine pyrophosphate</keyword>
<evidence type="ECO:0000256" key="1">
    <source>
        <dbReference type="ARBA" id="ARBA00004980"/>
    </source>
</evidence>
<dbReference type="GO" id="GO:0030976">
    <property type="term" value="F:thiamine pyrophosphate binding"/>
    <property type="evidence" value="ECO:0007669"/>
    <property type="project" value="UniProtKB-UniRule"/>
</dbReference>
<dbReference type="SUPFAM" id="SSF52922">
    <property type="entry name" value="TK C-terminal domain-like"/>
    <property type="match status" value="1"/>
</dbReference>
<feature type="binding site" evidence="10">
    <location>
        <position position="175"/>
    </location>
    <ligand>
        <name>thiamine diphosphate</name>
        <dbReference type="ChEBI" id="CHEBI:58937"/>
    </ligand>
</feature>
<sequence length="617" mass="68379">MGRLLEMIKSPEDVKKLSIVELEVLAGELREFLIDSVSKTGGHLASNLGVVELTISLFKNLNLDKDKIVWDVGHQSYVHKILTGRRDGFKTLRQFNGMSGFPKKCESKYDSFQTGHSSTSISAALGMARARDVMGKDNHVVAVIGDGALTGGMALEALNDVGFNKTKMIVILNDNQMSISHNVGGLSLHLNNLRMEPRYNKLKSDINETLNTSNTGKKLAHYISRFKDSVKQFIVPSMLFEDMGLKYIGPIDGHNIKLMNEVIKKAKEIEEPVIIHVMTNKGKGYDLAEQNPNKFHGVSPFDLESGESYIHKSKNYSKVFGDAMINLAKKDNRIVAITAAMPDGTGLKDFAKEFPNRFFDVGIAEEHATTLAAGMATEGIRPVFAVYSTFLQRAFDQVIHDVCIQELPVVFAIDRAGIVGEDGETHQGIFDLSYLSQIPNMNILAPKHLDEMEIMLQWAVNSNKPVAIRYPRGGDIDTSLEPIKEVKYGKWEKISNGEKIAIISVGKMTQHAIKAKEILLKSGINPLIIGATFIKPLDTEMLKELVIKGYNIVTIEDNIIKGGFGSYVLSAIYELGFNKKFKAIGYEDKFIPHGEVGLLYKEEKLDAEGIAETILKL</sequence>
<protein>
    <recommendedName>
        <fullName evidence="10">1-deoxy-D-xylulose-5-phosphate synthase</fullName>
        <ecNumber evidence="10">2.2.1.7</ecNumber>
    </recommendedName>
    <alternativeName>
        <fullName evidence="10">1-deoxyxylulose-5-phosphate synthase</fullName>
        <shortName evidence="10">DXP synthase</shortName>
        <shortName evidence="10">DXPS</shortName>
    </alternativeName>
</protein>
<dbReference type="InterPro" id="IPR029061">
    <property type="entry name" value="THDP-binding"/>
</dbReference>
<dbReference type="InterPro" id="IPR020826">
    <property type="entry name" value="Transketolase_BS"/>
</dbReference>
<evidence type="ECO:0000256" key="7">
    <source>
        <dbReference type="ARBA" id="ARBA00022977"/>
    </source>
</evidence>
<evidence type="ECO:0000313" key="12">
    <source>
        <dbReference type="EMBL" id="MBX7289618.1"/>
    </source>
</evidence>
<evidence type="ECO:0000256" key="2">
    <source>
        <dbReference type="ARBA" id="ARBA00011081"/>
    </source>
</evidence>
<dbReference type="Pfam" id="PF02779">
    <property type="entry name" value="Transket_pyr"/>
    <property type="match status" value="1"/>
</dbReference>
<dbReference type="HAMAP" id="MF_00315">
    <property type="entry name" value="DXP_synth"/>
    <property type="match status" value="1"/>
</dbReference>
<evidence type="ECO:0000256" key="8">
    <source>
        <dbReference type="ARBA" id="ARBA00023052"/>
    </source>
</evidence>
<dbReference type="PROSITE" id="PS00802">
    <property type="entry name" value="TRANSKETOLASE_2"/>
    <property type="match status" value="1"/>
</dbReference>
<dbReference type="Gene3D" id="3.40.50.920">
    <property type="match status" value="1"/>
</dbReference>
<dbReference type="SMART" id="SM00861">
    <property type="entry name" value="Transket_pyr"/>
    <property type="match status" value="1"/>
</dbReference>
<feature type="binding site" evidence="10">
    <location>
        <position position="74"/>
    </location>
    <ligand>
        <name>thiamine diphosphate</name>
        <dbReference type="ChEBI" id="CHEBI:58937"/>
    </ligand>
</feature>
<evidence type="ECO:0000256" key="5">
    <source>
        <dbReference type="ARBA" id="ARBA00022723"/>
    </source>
</evidence>
<dbReference type="Pfam" id="PF02780">
    <property type="entry name" value="Transketolase_C"/>
    <property type="match status" value="1"/>
</dbReference>
<evidence type="ECO:0000256" key="6">
    <source>
        <dbReference type="ARBA" id="ARBA00022842"/>
    </source>
</evidence>
<keyword evidence="5 10" id="KW-0479">Metal-binding</keyword>
<evidence type="ECO:0000259" key="11">
    <source>
        <dbReference type="SMART" id="SM00861"/>
    </source>
</evidence>
<keyword evidence="6 10" id="KW-0460">Magnesium</keyword>
<dbReference type="GO" id="GO:0009228">
    <property type="term" value="P:thiamine biosynthetic process"/>
    <property type="evidence" value="ECO:0007669"/>
    <property type="project" value="UniProtKB-UniRule"/>
</dbReference>
<dbReference type="CDD" id="cd07033">
    <property type="entry name" value="TPP_PYR_DXS_TK_like"/>
    <property type="match status" value="1"/>
</dbReference>
<comment type="subunit">
    <text evidence="3 10">Homodimer.</text>
</comment>
<feature type="binding site" evidence="10">
    <location>
        <position position="175"/>
    </location>
    <ligand>
        <name>Mg(2+)</name>
        <dbReference type="ChEBI" id="CHEBI:18420"/>
    </ligand>
</feature>
<dbReference type="GeneID" id="66301812"/>
<dbReference type="Proteomes" id="UP000775179">
    <property type="component" value="Unassembled WGS sequence"/>
</dbReference>
<organism evidence="12 13">
    <name type="scientific">Clostridium chauvoei</name>
    <dbReference type="NCBI Taxonomy" id="46867"/>
    <lineage>
        <taxon>Bacteria</taxon>
        <taxon>Bacillati</taxon>
        <taxon>Bacillota</taxon>
        <taxon>Clostridia</taxon>
        <taxon>Eubacteriales</taxon>
        <taxon>Clostridiaceae</taxon>
        <taxon>Clostridium</taxon>
    </lineage>
</organism>
<evidence type="ECO:0000256" key="10">
    <source>
        <dbReference type="HAMAP-Rule" id="MF_00315"/>
    </source>
</evidence>
<comment type="function">
    <text evidence="10">Catalyzes the acyloin condensation reaction between C atoms 2 and 3 of pyruvate and glyceraldehyde 3-phosphate to yield 1-deoxy-D-xylulose-5-phosphate (DXP).</text>
</comment>
<comment type="similarity">
    <text evidence="2 10">Belongs to the transketolase family. DXPS subfamily.</text>
</comment>
<dbReference type="GO" id="GO:0008661">
    <property type="term" value="F:1-deoxy-D-xylulose-5-phosphate synthase activity"/>
    <property type="evidence" value="ECO:0007669"/>
    <property type="project" value="UniProtKB-UniRule"/>
</dbReference>
<name>A0ABD4RE79_9CLOT</name>
<dbReference type="GO" id="GO:0019682">
    <property type="term" value="P:glyceraldehyde-3-phosphate metabolic process"/>
    <property type="evidence" value="ECO:0007669"/>
    <property type="project" value="UniProtKB-ARBA"/>
</dbReference>
<dbReference type="InterPro" id="IPR033248">
    <property type="entry name" value="Transketolase_C"/>
</dbReference>
<dbReference type="AlphaFoldDB" id="A0ABD4RE79"/>
<keyword evidence="4 10" id="KW-0808">Transferase</keyword>
<evidence type="ECO:0000256" key="3">
    <source>
        <dbReference type="ARBA" id="ARBA00011738"/>
    </source>
</evidence>
<dbReference type="PROSITE" id="PS00801">
    <property type="entry name" value="TRANSKETOLASE_1"/>
    <property type="match status" value="1"/>
</dbReference>
<dbReference type="Gene3D" id="3.40.50.970">
    <property type="match status" value="2"/>
</dbReference>
<dbReference type="GO" id="GO:0000287">
    <property type="term" value="F:magnesium ion binding"/>
    <property type="evidence" value="ECO:0007669"/>
    <property type="project" value="UniProtKB-UniRule"/>
</dbReference>
<dbReference type="FunFam" id="3.40.50.970:FF:000005">
    <property type="entry name" value="1-deoxy-D-xylulose-5-phosphate synthase"/>
    <property type="match status" value="1"/>
</dbReference>
<dbReference type="RefSeq" id="WP_021875799.1">
    <property type="nucleotide sequence ID" value="NZ_CP018624.1"/>
</dbReference>
<dbReference type="InterPro" id="IPR009014">
    <property type="entry name" value="Transketo_C/PFOR_II"/>
</dbReference>
<gene>
    <name evidence="10 12" type="primary">dxs</name>
    <name evidence="12" type="ORF">K4H94_00945</name>
</gene>
<proteinExistence type="inferred from homology"/>
<dbReference type="NCBIfam" id="TIGR00204">
    <property type="entry name" value="dxs"/>
    <property type="match status" value="1"/>
</dbReference>
<dbReference type="CDD" id="cd02007">
    <property type="entry name" value="TPP_DXS"/>
    <property type="match status" value="1"/>
</dbReference>